<evidence type="ECO:0000256" key="1">
    <source>
        <dbReference type="SAM" id="MobiDB-lite"/>
    </source>
</evidence>
<gene>
    <name evidence="2" type="ORF">SPSK_10712</name>
</gene>
<sequence length="278" mass="31038">MEVLVMAGEALVGDVSGIVHRVLVAVASGRPKTMIKTRGPEALTFWLGFEITQKKNGRDGEEPRRKQRQKRTTALEERKGLVCHGKRKERHEHAHQDGRRYDEDYEYKERPTDGRREHAFVRVNEREVNQNGRRDRRLPTGRPSSPDDSAQNRRQYSSVDVFTSFCGQRKSIKGLKILLTTAGRLDRLGRIRTPQLAQSCAWPAAPAKLRRCAFPFSSAKTHITVNGRACNWLGEALGGFWVGRGSRASLSGTCSHGGAARATMQPMCRQSGAPTCTS</sequence>
<comment type="caution">
    <text evidence="2">The sequence shown here is derived from an EMBL/GenBank/DDBJ whole genome shotgun (WGS) entry which is preliminary data.</text>
</comment>
<proteinExistence type="predicted"/>
<evidence type="ECO:0000313" key="3">
    <source>
        <dbReference type="Proteomes" id="UP000033710"/>
    </source>
</evidence>
<evidence type="ECO:0000313" key="2">
    <source>
        <dbReference type="EMBL" id="KJR89166.1"/>
    </source>
</evidence>
<feature type="compositionally biased region" description="Basic and acidic residues" evidence="1">
    <location>
        <begin position="55"/>
        <end position="64"/>
    </location>
</feature>
<feature type="compositionally biased region" description="Basic and acidic residues" evidence="1">
    <location>
        <begin position="91"/>
        <end position="128"/>
    </location>
</feature>
<dbReference type="GeneID" id="27672291"/>
<reference evidence="2 3" key="2">
    <citation type="journal article" date="2015" name="Eukaryot. Cell">
        <title>Asexual propagation of a virulent clone complex in a human and feline outbreak of sporotrichosis.</title>
        <authorList>
            <person name="Teixeira Mde M."/>
            <person name="Rodrigues A.M."/>
            <person name="Tsui C.K."/>
            <person name="de Almeida L.G."/>
            <person name="Van Diepeningen A.D."/>
            <person name="van den Ende B.G."/>
            <person name="Fernandes G.F."/>
            <person name="Kano R."/>
            <person name="Hamelin R.C."/>
            <person name="Lopes-Bezerra L.M."/>
            <person name="Vasconcelos A.T."/>
            <person name="de Hoog S."/>
            <person name="de Camargo Z.P."/>
            <person name="Felipe M.S."/>
        </authorList>
    </citation>
    <scope>NUCLEOTIDE SEQUENCE [LARGE SCALE GENOMIC DNA]</scope>
    <source>
        <strain evidence="2 3">1099-18</strain>
    </source>
</reference>
<dbReference type="VEuPathDB" id="FungiDB:SPSK_10712"/>
<name>A0A0F2MLV6_SPOSC</name>
<protein>
    <submittedName>
        <fullName evidence="2">Uncharacterized protein</fullName>
    </submittedName>
</protein>
<dbReference type="KEGG" id="ssck:SPSK_10712"/>
<reference evidence="2 3" key="1">
    <citation type="journal article" date="2014" name="BMC Genomics">
        <title>Comparative genomics of the major fungal agents of human and animal Sporotrichosis: Sporothrix schenckii and Sporothrix brasiliensis.</title>
        <authorList>
            <person name="Teixeira M.M."/>
            <person name="de Almeida L.G."/>
            <person name="Kubitschek-Barreira P."/>
            <person name="Alves F.L."/>
            <person name="Kioshima E.S."/>
            <person name="Abadio A.K."/>
            <person name="Fernandes L."/>
            <person name="Derengowski L.S."/>
            <person name="Ferreira K.S."/>
            <person name="Souza R.C."/>
            <person name="Ruiz J.C."/>
            <person name="de Andrade N.C."/>
            <person name="Paes H.C."/>
            <person name="Nicola A.M."/>
            <person name="Albuquerque P."/>
            <person name="Gerber A.L."/>
            <person name="Martins V.P."/>
            <person name="Peconick L.D."/>
            <person name="Neto A.V."/>
            <person name="Chaucanez C.B."/>
            <person name="Silva P.A."/>
            <person name="Cunha O.L."/>
            <person name="de Oliveira F.F."/>
            <person name="dos Santos T.C."/>
            <person name="Barros A.L."/>
            <person name="Soares M.A."/>
            <person name="de Oliveira L.M."/>
            <person name="Marini M.M."/>
            <person name="Villalobos-Duno H."/>
            <person name="Cunha M.M."/>
            <person name="de Hoog S."/>
            <person name="da Silveira J.F."/>
            <person name="Henrissat B."/>
            <person name="Nino-Vega G.A."/>
            <person name="Cisalpino P.S."/>
            <person name="Mora-Montes H.M."/>
            <person name="Almeida S.R."/>
            <person name="Stajich J.E."/>
            <person name="Lopes-Bezerra L.M."/>
            <person name="Vasconcelos A.T."/>
            <person name="Felipe M.S."/>
        </authorList>
    </citation>
    <scope>NUCLEOTIDE SEQUENCE [LARGE SCALE GENOMIC DNA]</scope>
    <source>
        <strain evidence="2 3">1099-18</strain>
    </source>
</reference>
<dbReference type="AlphaFoldDB" id="A0A0F2MLV6"/>
<feature type="compositionally biased region" description="Polar residues" evidence="1">
    <location>
        <begin position="142"/>
        <end position="155"/>
    </location>
</feature>
<organism evidence="2 3">
    <name type="scientific">Sporothrix schenckii 1099-18</name>
    <dbReference type="NCBI Taxonomy" id="1397361"/>
    <lineage>
        <taxon>Eukaryota</taxon>
        <taxon>Fungi</taxon>
        <taxon>Dikarya</taxon>
        <taxon>Ascomycota</taxon>
        <taxon>Pezizomycotina</taxon>
        <taxon>Sordariomycetes</taxon>
        <taxon>Sordariomycetidae</taxon>
        <taxon>Ophiostomatales</taxon>
        <taxon>Ophiostomataceae</taxon>
        <taxon>Sporothrix</taxon>
    </lineage>
</organism>
<feature type="region of interest" description="Disordered" evidence="1">
    <location>
        <begin position="55"/>
        <end position="155"/>
    </location>
</feature>
<dbReference type="RefSeq" id="XP_016591842.1">
    <property type="nucleotide sequence ID" value="XM_016737014.1"/>
</dbReference>
<dbReference type="Proteomes" id="UP000033710">
    <property type="component" value="Unassembled WGS sequence"/>
</dbReference>
<dbReference type="EMBL" id="AXCR01000001">
    <property type="protein sequence ID" value="KJR89166.1"/>
    <property type="molecule type" value="Genomic_DNA"/>
</dbReference>
<accession>A0A0F2MLV6</accession>